<name>A0A843X0S5_COLES</name>
<dbReference type="EMBL" id="NMUH01006101">
    <property type="protein sequence ID" value="MQM14467.1"/>
    <property type="molecule type" value="Genomic_DNA"/>
</dbReference>
<sequence length="177" mass="18805">MASGHPNGVTRACRSGTLQYATDRYGPEWQLRAASRQRCPVWGAATEPFLRGGLWRASGSCSTFAAPSPSLFGLSALRRRGGVSRVGFPHCDAGSEQGGDTIVAASSRASSVSALEQLKTSIGDLLVDCISCIYAKRSFTELEHLLLGLVYAVPSFVTPLLFVGKVDKGKHQFDAAV</sequence>
<evidence type="ECO:0000313" key="2">
    <source>
        <dbReference type="EMBL" id="MQM14467.1"/>
    </source>
</evidence>
<comment type="caution">
    <text evidence="2">The sequence shown here is derived from an EMBL/GenBank/DDBJ whole genome shotgun (WGS) entry which is preliminary data.</text>
</comment>
<accession>A0A843X0S5</accession>
<organism evidence="2 3">
    <name type="scientific">Colocasia esculenta</name>
    <name type="common">Wild taro</name>
    <name type="synonym">Arum esculentum</name>
    <dbReference type="NCBI Taxonomy" id="4460"/>
    <lineage>
        <taxon>Eukaryota</taxon>
        <taxon>Viridiplantae</taxon>
        <taxon>Streptophyta</taxon>
        <taxon>Embryophyta</taxon>
        <taxon>Tracheophyta</taxon>
        <taxon>Spermatophyta</taxon>
        <taxon>Magnoliopsida</taxon>
        <taxon>Liliopsida</taxon>
        <taxon>Araceae</taxon>
        <taxon>Aroideae</taxon>
        <taxon>Colocasieae</taxon>
        <taxon>Colocasia</taxon>
    </lineage>
</organism>
<dbReference type="AlphaFoldDB" id="A0A843X0S5"/>
<keyword evidence="1" id="KW-1133">Transmembrane helix</keyword>
<gene>
    <name evidence="2" type="ORF">Taro_047399</name>
</gene>
<keyword evidence="1" id="KW-0472">Membrane</keyword>
<dbReference type="OrthoDB" id="2111841at2759"/>
<protein>
    <submittedName>
        <fullName evidence="2">Uncharacterized protein</fullName>
    </submittedName>
</protein>
<dbReference type="Proteomes" id="UP000652761">
    <property type="component" value="Unassembled WGS sequence"/>
</dbReference>
<evidence type="ECO:0000313" key="3">
    <source>
        <dbReference type="Proteomes" id="UP000652761"/>
    </source>
</evidence>
<keyword evidence="3" id="KW-1185">Reference proteome</keyword>
<keyword evidence="1" id="KW-0812">Transmembrane</keyword>
<evidence type="ECO:0000256" key="1">
    <source>
        <dbReference type="SAM" id="Phobius"/>
    </source>
</evidence>
<feature type="transmembrane region" description="Helical" evidence="1">
    <location>
        <begin position="145"/>
        <end position="163"/>
    </location>
</feature>
<proteinExistence type="predicted"/>
<reference evidence="2" key="1">
    <citation type="submission" date="2017-07" db="EMBL/GenBank/DDBJ databases">
        <title>Taro Niue Genome Assembly and Annotation.</title>
        <authorList>
            <person name="Atibalentja N."/>
            <person name="Keating K."/>
            <person name="Fields C.J."/>
        </authorList>
    </citation>
    <scope>NUCLEOTIDE SEQUENCE</scope>
    <source>
        <strain evidence="2">Niue_2</strain>
        <tissue evidence="2">Leaf</tissue>
    </source>
</reference>